<dbReference type="AlphaFoldDB" id="A0A4S8M1I6"/>
<keyword evidence="2" id="KW-1185">Reference proteome</keyword>
<accession>A0A4S8M1I6</accession>
<dbReference type="EMBL" id="ML179192">
    <property type="protein sequence ID" value="THU95780.1"/>
    <property type="molecule type" value="Genomic_DNA"/>
</dbReference>
<name>A0A4S8M1I6_DENBC</name>
<evidence type="ECO:0000313" key="2">
    <source>
        <dbReference type="Proteomes" id="UP000297245"/>
    </source>
</evidence>
<dbReference type="OrthoDB" id="2987591at2759"/>
<dbReference type="Proteomes" id="UP000297245">
    <property type="component" value="Unassembled WGS sequence"/>
</dbReference>
<sequence>MLNSKGHGYPLWVPEPSDEMLENCKDGIKVGDVGFITQDGSFEFLFNVTLPENHEINKRRGVPRNFEPLELDRAGFSNRKNHDYDIQPGDTFRDDEGTEVRDIGYFNARAHNLPIGANIGFQLHSRHSEGAALLLPQGASKTDYIMANQLRDYAAAHAESWYRYLHERGYSDIQNGSLCIISGFRKTACYHNAVFHGGSPSDSSRLRLGITSIPGKGFRADFTSGDQRYSKPGHSSQNLTVFIQGWKIMLRPKSWWARMAELLRRHRDDNCHRTTVPDLLRISGDVSLERVMSRPAMPHLPLNSKF</sequence>
<organism evidence="1 2">
    <name type="scientific">Dendrothele bispora (strain CBS 962.96)</name>
    <dbReference type="NCBI Taxonomy" id="1314807"/>
    <lineage>
        <taxon>Eukaryota</taxon>
        <taxon>Fungi</taxon>
        <taxon>Dikarya</taxon>
        <taxon>Basidiomycota</taxon>
        <taxon>Agaricomycotina</taxon>
        <taxon>Agaricomycetes</taxon>
        <taxon>Agaricomycetidae</taxon>
        <taxon>Agaricales</taxon>
        <taxon>Agaricales incertae sedis</taxon>
        <taxon>Dendrothele</taxon>
    </lineage>
</organism>
<evidence type="ECO:0000313" key="1">
    <source>
        <dbReference type="EMBL" id="THU95780.1"/>
    </source>
</evidence>
<gene>
    <name evidence="1" type="ORF">K435DRAFT_665746</name>
</gene>
<proteinExistence type="predicted"/>
<reference evidence="1 2" key="1">
    <citation type="journal article" date="2019" name="Nat. Ecol. Evol.">
        <title>Megaphylogeny resolves global patterns of mushroom evolution.</title>
        <authorList>
            <person name="Varga T."/>
            <person name="Krizsan K."/>
            <person name="Foldi C."/>
            <person name="Dima B."/>
            <person name="Sanchez-Garcia M."/>
            <person name="Sanchez-Ramirez S."/>
            <person name="Szollosi G.J."/>
            <person name="Szarkandi J.G."/>
            <person name="Papp V."/>
            <person name="Albert L."/>
            <person name="Andreopoulos W."/>
            <person name="Angelini C."/>
            <person name="Antonin V."/>
            <person name="Barry K.W."/>
            <person name="Bougher N.L."/>
            <person name="Buchanan P."/>
            <person name="Buyck B."/>
            <person name="Bense V."/>
            <person name="Catcheside P."/>
            <person name="Chovatia M."/>
            <person name="Cooper J."/>
            <person name="Damon W."/>
            <person name="Desjardin D."/>
            <person name="Finy P."/>
            <person name="Geml J."/>
            <person name="Haridas S."/>
            <person name="Hughes K."/>
            <person name="Justo A."/>
            <person name="Karasinski D."/>
            <person name="Kautmanova I."/>
            <person name="Kiss B."/>
            <person name="Kocsube S."/>
            <person name="Kotiranta H."/>
            <person name="LaButti K.M."/>
            <person name="Lechner B.E."/>
            <person name="Liimatainen K."/>
            <person name="Lipzen A."/>
            <person name="Lukacs Z."/>
            <person name="Mihaltcheva S."/>
            <person name="Morgado L.N."/>
            <person name="Niskanen T."/>
            <person name="Noordeloos M.E."/>
            <person name="Ohm R.A."/>
            <person name="Ortiz-Santana B."/>
            <person name="Ovrebo C."/>
            <person name="Racz N."/>
            <person name="Riley R."/>
            <person name="Savchenko A."/>
            <person name="Shiryaev A."/>
            <person name="Soop K."/>
            <person name="Spirin V."/>
            <person name="Szebenyi C."/>
            <person name="Tomsovsky M."/>
            <person name="Tulloss R.E."/>
            <person name="Uehling J."/>
            <person name="Grigoriev I.V."/>
            <person name="Vagvolgyi C."/>
            <person name="Papp T."/>
            <person name="Martin F.M."/>
            <person name="Miettinen O."/>
            <person name="Hibbett D.S."/>
            <person name="Nagy L.G."/>
        </authorList>
    </citation>
    <scope>NUCLEOTIDE SEQUENCE [LARGE SCALE GENOMIC DNA]</scope>
    <source>
        <strain evidence="1 2">CBS 962.96</strain>
    </source>
</reference>
<protein>
    <submittedName>
        <fullName evidence="1">Uncharacterized protein</fullName>
    </submittedName>
</protein>